<dbReference type="EMBL" id="JACHHT010000002">
    <property type="protein sequence ID" value="MBB6522653.1"/>
    <property type="molecule type" value="Genomic_DNA"/>
</dbReference>
<protein>
    <submittedName>
        <fullName evidence="2">Putative iron-regulated membrane protein</fullName>
    </submittedName>
</protein>
<evidence type="ECO:0000313" key="3">
    <source>
        <dbReference type="Proteomes" id="UP000528457"/>
    </source>
</evidence>
<keyword evidence="1" id="KW-0812">Transmembrane</keyword>
<feature type="transmembrane region" description="Helical" evidence="1">
    <location>
        <begin position="12"/>
        <end position="36"/>
    </location>
</feature>
<accession>A0A7X0JVU1</accession>
<sequence>MSAKSHRLNRKIHFWGAILCVLPVLIMIGSGVLLLLKKESDWIQPPTIKGQKGAPTLSYEDILAKAQAEPRLEVDSWGDIKRLDVRPDKGVIKLQARNGYEMQLDQQSGEVLHLDFRRSDVIEAIHDGSFFHGNAKLGLFLPASLVLLALSITGIYLFTITLMARARKRRRINQR</sequence>
<organism evidence="2 3">
    <name type="scientific">Pseudoteredinibacter isoporae</name>
    <dbReference type="NCBI Taxonomy" id="570281"/>
    <lineage>
        <taxon>Bacteria</taxon>
        <taxon>Pseudomonadati</taxon>
        <taxon>Pseudomonadota</taxon>
        <taxon>Gammaproteobacteria</taxon>
        <taxon>Cellvibrionales</taxon>
        <taxon>Cellvibrionaceae</taxon>
        <taxon>Pseudoteredinibacter</taxon>
    </lineage>
</organism>
<reference evidence="2 3" key="1">
    <citation type="submission" date="2020-08" db="EMBL/GenBank/DDBJ databases">
        <title>Genomic Encyclopedia of Type Strains, Phase IV (KMG-IV): sequencing the most valuable type-strain genomes for metagenomic binning, comparative biology and taxonomic classification.</title>
        <authorList>
            <person name="Goeker M."/>
        </authorList>
    </citation>
    <scope>NUCLEOTIDE SEQUENCE [LARGE SCALE GENOMIC DNA]</scope>
    <source>
        <strain evidence="2 3">DSM 22368</strain>
    </source>
</reference>
<dbReference type="Proteomes" id="UP000528457">
    <property type="component" value="Unassembled WGS sequence"/>
</dbReference>
<dbReference type="InterPro" id="IPR005625">
    <property type="entry name" value="PepSY-ass_TM"/>
</dbReference>
<dbReference type="Pfam" id="PF03929">
    <property type="entry name" value="PepSY_TM"/>
    <property type="match status" value="1"/>
</dbReference>
<proteinExistence type="predicted"/>
<comment type="caution">
    <text evidence="2">The sequence shown here is derived from an EMBL/GenBank/DDBJ whole genome shotgun (WGS) entry which is preliminary data.</text>
</comment>
<evidence type="ECO:0000256" key="1">
    <source>
        <dbReference type="SAM" id="Phobius"/>
    </source>
</evidence>
<dbReference type="InParanoid" id="A0A7X0JVU1"/>
<feature type="transmembrane region" description="Helical" evidence="1">
    <location>
        <begin position="139"/>
        <end position="164"/>
    </location>
</feature>
<dbReference type="RefSeq" id="WP_166845478.1">
    <property type="nucleotide sequence ID" value="NZ_JAAONY010000002.1"/>
</dbReference>
<keyword evidence="1" id="KW-1133">Transmembrane helix</keyword>
<gene>
    <name evidence="2" type="ORF">HNR48_002938</name>
</gene>
<dbReference type="AlphaFoldDB" id="A0A7X0JVU1"/>
<keyword evidence="3" id="KW-1185">Reference proteome</keyword>
<evidence type="ECO:0000313" key="2">
    <source>
        <dbReference type="EMBL" id="MBB6522653.1"/>
    </source>
</evidence>
<keyword evidence="1" id="KW-0472">Membrane</keyword>
<name>A0A7X0JVU1_9GAMM</name>